<organism evidence="1 2">
    <name type="scientific">Blepharisma stoltei</name>
    <dbReference type="NCBI Taxonomy" id="1481888"/>
    <lineage>
        <taxon>Eukaryota</taxon>
        <taxon>Sar</taxon>
        <taxon>Alveolata</taxon>
        <taxon>Ciliophora</taxon>
        <taxon>Postciliodesmatophora</taxon>
        <taxon>Heterotrichea</taxon>
        <taxon>Heterotrichida</taxon>
        <taxon>Blepharismidae</taxon>
        <taxon>Blepharisma</taxon>
    </lineage>
</organism>
<evidence type="ECO:0000313" key="2">
    <source>
        <dbReference type="Proteomes" id="UP001162131"/>
    </source>
</evidence>
<gene>
    <name evidence="1" type="ORF">BSTOLATCC_MIC53496</name>
</gene>
<dbReference type="AlphaFoldDB" id="A0AAU9JX58"/>
<comment type="caution">
    <text evidence="1">The sequence shown here is derived from an EMBL/GenBank/DDBJ whole genome shotgun (WGS) entry which is preliminary data.</text>
</comment>
<proteinExistence type="predicted"/>
<protein>
    <submittedName>
        <fullName evidence="1">Uncharacterized protein</fullName>
    </submittedName>
</protein>
<evidence type="ECO:0000313" key="1">
    <source>
        <dbReference type="EMBL" id="CAG9331426.1"/>
    </source>
</evidence>
<reference evidence="1" key="1">
    <citation type="submission" date="2021-09" db="EMBL/GenBank/DDBJ databases">
        <authorList>
            <consortium name="AG Swart"/>
            <person name="Singh M."/>
            <person name="Singh A."/>
            <person name="Seah K."/>
            <person name="Emmerich C."/>
        </authorList>
    </citation>
    <scope>NUCLEOTIDE SEQUENCE</scope>
    <source>
        <strain evidence="1">ATCC30299</strain>
    </source>
</reference>
<keyword evidence="2" id="KW-1185">Reference proteome</keyword>
<dbReference type="EMBL" id="CAJZBQ010000053">
    <property type="protein sequence ID" value="CAG9331426.1"/>
    <property type="molecule type" value="Genomic_DNA"/>
</dbReference>
<dbReference type="Proteomes" id="UP001162131">
    <property type="component" value="Unassembled WGS sequence"/>
</dbReference>
<sequence>MNLSWSCCLGFNKKKDGESRITPKTDTVSNRNWVDLDNNERNKEKIAKLRRSIRESLEKQLNEQIPRRPSKDLNKSKEIFPLYTEMDGKYVDDGKKIEILFLQ</sequence>
<accession>A0AAU9JX58</accession>
<name>A0AAU9JX58_9CILI</name>